<dbReference type="EMBL" id="CP033230">
    <property type="protein sequence ID" value="AYO77231.1"/>
    <property type="molecule type" value="Genomic_DNA"/>
</dbReference>
<keyword evidence="1" id="KW-0732">Signal</keyword>
<sequence>MMSPSLHRNAAPGLIALTSFGAALALSGGQAMAQASNSTTLIQPVISPDFRRDRNVSVLERPHPDFDPLGYRVGSFLVNPALTVSPGFTSNVYTDNANKKSDAFLITQPSLSLTSDWNVHRLRLVASGDIRRYAKATVRNQNGWSASAIGRLDVNQDLVIDLSGEAGRRFESPFADDVVANTTNVSSYLQAMVNARATYKMGRTRLVASLERSSFEFNSVDFLDQPSRDQGFRDRKMNRVTGIADFALSPSLSLYAELVYDRNDYDHLLANGNANRDSNGYAIIGGTNFDLAGLMRGSVGVGYSRRDYKSDLYPDAKGLSVEAEVEFFPSPITTVAITARKQIQDAALGLTGAYSDNRLGARIDHELLENLIISATADIAKRDYFEGPQYTNVRSFSTEARFQMTRGLSFSGNLRYGSSRPHGGNLGNAFDEFRAMLSVRIRR</sequence>
<reference evidence="2 3" key="1">
    <citation type="submission" date="2018-10" db="EMBL/GenBank/DDBJ databases">
        <title>Characterization and genome analysis of a novel bacterium Sphingobium yanoikuyae SJTF8 capable of degrading PAHs.</title>
        <authorList>
            <person name="Yin C."/>
            <person name="Xiong W."/>
            <person name="Liang R."/>
        </authorList>
    </citation>
    <scope>NUCLEOTIDE SEQUENCE [LARGE SCALE GENOMIC DNA]</scope>
    <source>
        <strain evidence="2 3">SJTF8</strain>
    </source>
</reference>
<feature type="signal peptide" evidence="1">
    <location>
        <begin position="1"/>
        <end position="33"/>
    </location>
</feature>
<organism evidence="2 3">
    <name type="scientific">Sphingobium yanoikuyae</name>
    <name type="common">Sphingomonas yanoikuyae</name>
    <dbReference type="NCBI Taxonomy" id="13690"/>
    <lineage>
        <taxon>Bacteria</taxon>
        <taxon>Pseudomonadati</taxon>
        <taxon>Pseudomonadota</taxon>
        <taxon>Alphaproteobacteria</taxon>
        <taxon>Sphingomonadales</taxon>
        <taxon>Sphingomonadaceae</taxon>
        <taxon>Sphingobium</taxon>
    </lineage>
</organism>
<evidence type="ECO:0000256" key="1">
    <source>
        <dbReference type="SAM" id="SignalP"/>
    </source>
</evidence>
<name>A0A3G2UYH9_SPHYA</name>
<dbReference type="InterPro" id="IPR018759">
    <property type="entry name" value="BBP2_2"/>
</dbReference>
<dbReference type="AlphaFoldDB" id="A0A3G2UYH9"/>
<evidence type="ECO:0000313" key="2">
    <source>
        <dbReference type="EMBL" id="AYO77231.1"/>
    </source>
</evidence>
<dbReference type="Pfam" id="PF10082">
    <property type="entry name" value="BBP2_2"/>
    <property type="match status" value="1"/>
</dbReference>
<dbReference type="SUPFAM" id="SSF56935">
    <property type="entry name" value="Porins"/>
    <property type="match status" value="1"/>
</dbReference>
<evidence type="ECO:0008006" key="4">
    <source>
        <dbReference type="Google" id="ProtNLM"/>
    </source>
</evidence>
<proteinExistence type="predicted"/>
<dbReference type="Proteomes" id="UP000280708">
    <property type="component" value="Chromosome"/>
</dbReference>
<accession>A0A3G2UYH9</accession>
<evidence type="ECO:0000313" key="3">
    <source>
        <dbReference type="Proteomes" id="UP000280708"/>
    </source>
</evidence>
<feature type="chain" id="PRO_5018229153" description="Outer membrane beta-barrel protein" evidence="1">
    <location>
        <begin position="34"/>
        <end position="443"/>
    </location>
</feature>
<gene>
    <name evidence="2" type="ORF">EBF16_10210</name>
</gene>
<protein>
    <recommendedName>
        <fullName evidence="4">Outer membrane beta-barrel protein</fullName>
    </recommendedName>
</protein>